<dbReference type="PROSITE" id="PS51671">
    <property type="entry name" value="ACT"/>
    <property type="match status" value="1"/>
</dbReference>
<dbReference type="Proteomes" id="UP000218113">
    <property type="component" value="Unassembled WGS sequence"/>
</dbReference>
<comment type="caution">
    <text evidence="11">The sequence shown here is derived from an EMBL/GenBank/DDBJ whole genome shotgun (WGS) entry which is preliminary data.</text>
</comment>
<feature type="site" description="Essential for prephenate dehydratase activity" evidence="8">
    <location>
        <position position="190"/>
    </location>
</feature>
<dbReference type="PIRSF" id="PIRSF001500">
    <property type="entry name" value="Chor_mut_pdt_Ppr"/>
    <property type="match status" value="1"/>
</dbReference>
<dbReference type="InterPro" id="IPR002912">
    <property type="entry name" value="ACT_dom"/>
</dbReference>
<dbReference type="InterPro" id="IPR001086">
    <property type="entry name" value="Preph_deHydtase"/>
</dbReference>
<dbReference type="EMBL" id="NVSR01000016">
    <property type="protein sequence ID" value="PCI29302.1"/>
    <property type="molecule type" value="Genomic_DNA"/>
</dbReference>
<feature type="domain" description="ACT" evidence="10">
    <location>
        <begin position="213"/>
        <end position="287"/>
    </location>
</feature>
<evidence type="ECO:0000256" key="5">
    <source>
        <dbReference type="ARBA" id="ARBA00023222"/>
    </source>
</evidence>
<keyword evidence="5" id="KW-0584">Phenylalanine biosynthesis</keyword>
<dbReference type="GO" id="GO:0004664">
    <property type="term" value="F:prephenate dehydratase activity"/>
    <property type="evidence" value="ECO:0007669"/>
    <property type="project" value="UniProtKB-EC"/>
</dbReference>
<gene>
    <name evidence="11" type="ORF">COB67_04375</name>
</gene>
<dbReference type="InterPro" id="IPR008242">
    <property type="entry name" value="Chor_mutase/pphenate_deHydtase"/>
</dbReference>
<evidence type="ECO:0000259" key="9">
    <source>
        <dbReference type="PROSITE" id="PS51171"/>
    </source>
</evidence>
<dbReference type="PANTHER" id="PTHR21022">
    <property type="entry name" value="PREPHENATE DEHYDRATASE P PROTEIN"/>
    <property type="match status" value="1"/>
</dbReference>
<sequence>MNSPANMNLVYPRNCNKVITLGPKGTFSNSAASLVAGDKISNIEYTTTLPEITQAVQDDATALGVIPIENSTSGIVGPAQDSLTELDVVITNELRLKVHYSLISNVPLAEVKQYYSHAVAFNQTGLFTSSNLKHADVIFSNSNIHSGEMFLEKPEEAVAAIIPQPAAHSREEYRDIILADDIQDYQQNITRFVVIQKKPANYFPDFTQEKTSVFIETDEDRHSILFEILREFHVYGINICRLESRPSRRTPWSYGFFIDFYNNHRSATCLKDIQNLGISCEILGTYNFVSKPF</sequence>
<reference evidence="12" key="1">
    <citation type="submission" date="2017-08" db="EMBL/GenBank/DDBJ databases">
        <title>A dynamic microbial community with high functional redundancy inhabits the cold, oxic subseafloor aquifer.</title>
        <authorList>
            <person name="Tully B.J."/>
            <person name="Wheat C.G."/>
            <person name="Glazer B.T."/>
            <person name="Huber J.A."/>
        </authorList>
    </citation>
    <scope>NUCLEOTIDE SEQUENCE [LARGE SCALE GENOMIC DNA]</scope>
</reference>
<evidence type="ECO:0000256" key="7">
    <source>
        <dbReference type="ARBA" id="ARBA00047848"/>
    </source>
</evidence>
<dbReference type="PANTHER" id="PTHR21022:SF19">
    <property type="entry name" value="PREPHENATE DEHYDRATASE-RELATED"/>
    <property type="match status" value="1"/>
</dbReference>
<keyword evidence="3" id="KW-0028">Amino-acid biosynthesis</keyword>
<dbReference type="Pfam" id="PF00800">
    <property type="entry name" value="PDT"/>
    <property type="match status" value="1"/>
</dbReference>
<organism evidence="11 12">
    <name type="scientific">SAR324 cluster bacterium</name>
    <dbReference type="NCBI Taxonomy" id="2024889"/>
    <lineage>
        <taxon>Bacteria</taxon>
        <taxon>Deltaproteobacteria</taxon>
        <taxon>SAR324 cluster</taxon>
    </lineage>
</organism>
<dbReference type="GO" id="GO:0009094">
    <property type="term" value="P:L-phenylalanine biosynthetic process"/>
    <property type="evidence" value="ECO:0007669"/>
    <property type="project" value="UniProtKB-UniPathway"/>
</dbReference>
<dbReference type="UniPathway" id="UPA00121">
    <property type="reaction ID" value="UER00345"/>
</dbReference>
<evidence type="ECO:0000256" key="1">
    <source>
        <dbReference type="ARBA" id="ARBA00004741"/>
    </source>
</evidence>
<evidence type="ECO:0000256" key="4">
    <source>
        <dbReference type="ARBA" id="ARBA00023141"/>
    </source>
</evidence>
<evidence type="ECO:0000256" key="2">
    <source>
        <dbReference type="ARBA" id="ARBA00013147"/>
    </source>
</evidence>
<dbReference type="SUPFAM" id="SSF53850">
    <property type="entry name" value="Periplasmic binding protein-like II"/>
    <property type="match status" value="1"/>
</dbReference>
<dbReference type="PROSITE" id="PS51171">
    <property type="entry name" value="PREPHENATE_DEHYDR_3"/>
    <property type="match status" value="1"/>
</dbReference>
<evidence type="ECO:0000256" key="6">
    <source>
        <dbReference type="ARBA" id="ARBA00023239"/>
    </source>
</evidence>
<evidence type="ECO:0000256" key="8">
    <source>
        <dbReference type="PIRSR" id="PIRSR001500-2"/>
    </source>
</evidence>
<dbReference type="CDD" id="cd04905">
    <property type="entry name" value="ACT_CM-PDT"/>
    <property type="match status" value="1"/>
</dbReference>
<proteinExistence type="predicted"/>
<keyword evidence="4" id="KW-0057">Aromatic amino acid biosynthesis</keyword>
<evidence type="ECO:0000313" key="12">
    <source>
        <dbReference type="Proteomes" id="UP000218113"/>
    </source>
</evidence>
<evidence type="ECO:0000313" key="11">
    <source>
        <dbReference type="EMBL" id="PCI29302.1"/>
    </source>
</evidence>
<dbReference type="EC" id="4.2.1.51" evidence="2"/>
<protein>
    <recommendedName>
        <fullName evidence="2">prephenate dehydratase</fullName>
        <ecNumber evidence="2">4.2.1.51</ecNumber>
    </recommendedName>
</protein>
<dbReference type="AlphaFoldDB" id="A0A2A4T6Z3"/>
<evidence type="ECO:0000256" key="3">
    <source>
        <dbReference type="ARBA" id="ARBA00022605"/>
    </source>
</evidence>
<dbReference type="InterPro" id="IPR045865">
    <property type="entry name" value="ACT-like_dom_sf"/>
</dbReference>
<dbReference type="Gene3D" id="3.30.70.260">
    <property type="match status" value="1"/>
</dbReference>
<dbReference type="Gene3D" id="3.40.190.10">
    <property type="entry name" value="Periplasmic binding protein-like II"/>
    <property type="match status" value="2"/>
</dbReference>
<keyword evidence="6" id="KW-0456">Lyase</keyword>
<accession>A0A2A4T6Z3</accession>
<dbReference type="GO" id="GO:0005737">
    <property type="term" value="C:cytoplasm"/>
    <property type="evidence" value="ECO:0007669"/>
    <property type="project" value="TreeGrafter"/>
</dbReference>
<feature type="domain" description="Prephenate dehydratase" evidence="9">
    <location>
        <begin position="17"/>
        <end position="197"/>
    </location>
</feature>
<evidence type="ECO:0000259" key="10">
    <source>
        <dbReference type="PROSITE" id="PS51671"/>
    </source>
</evidence>
<name>A0A2A4T6Z3_9DELT</name>
<comment type="catalytic activity">
    <reaction evidence="7">
        <text>prephenate + H(+) = 3-phenylpyruvate + CO2 + H2O</text>
        <dbReference type="Rhea" id="RHEA:21648"/>
        <dbReference type="ChEBI" id="CHEBI:15377"/>
        <dbReference type="ChEBI" id="CHEBI:15378"/>
        <dbReference type="ChEBI" id="CHEBI:16526"/>
        <dbReference type="ChEBI" id="CHEBI:18005"/>
        <dbReference type="ChEBI" id="CHEBI:29934"/>
        <dbReference type="EC" id="4.2.1.51"/>
    </reaction>
</comment>
<dbReference type="SUPFAM" id="SSF55021">
    <property type="entry name" value="ACT-like"/>
    <property type="match status" value="1"/>
</dbReference>
<comment type="pathway">
    <text evidence="1">Amino-acid biosynthesis; L-phenylalanine biosynthesis; phenylpyruvate from prephenate: step 1/1.</text>
</comment>